<dbReference type="EMBL" id="UNSH01000051">
    <property type="protein sequence ID" value="SZF03438.1"/>
    <property type="molecule type" value="Genomic_DNA"/>
</dbReference>
<proteinExistence type="predicted"/>
<gene>
    <name evidence="1" type="ORF">BLGHR1_14230</name>
</gene>
<evidence type="ECO:0000313" key="1">
    <source>
        <dbReference type="EMBL" id="SZF03438.1"/>
    </source>
</evidence>
<name>A0A383UUV8_BLUHO</name>
<sequence>MGLRNYTNISSILGRVNDYNCHCTSPKYPFQNKEYVLFNSCSTARGDYKLYLRMYALFSNITEDYVHILFQKMLVVDHYLLRL</sequence>
<organism evidence="1 2">
    <name type="scientific">Blumeria hordei</name>
    <name type="common">Barley powdery mildew</name>
    <name type="synonym">Blumeria graminis f. sp. hordei</name>
    <dbReference type="NCBI Taxonomy" id="2867405"/>
    <lineage>
        <taxon>Eukaryota</taxon>
        <taxon>Fungi</taxon>
        <taxon>Dikarya</taxon>
        <taxon>Ascomycota</taxon>
        <taxon>Pezizomycotina</taxon>
        <taxon>Leotiomycetes</taxon>
        <taxon>Erysiphales</taxon>
        <taxon>Erysiphaceae</taxon>
        <taxon>Blumeria</taxon>
    </lineage>
</organism>
<accession>A0A383UUV8</accession>
<dbReference type="AlphaFoldDB" id="A0A383UUV8"/>
<evidence type="ECO:0000313" key="2">
    <source>
        <dbReference type="Proteomes" id="UP000275772"/>
    </source>
</evidence>
<protein>
    <submittedName>
        <fullName evidence="1">Uncharacterized protein</fullName>
    </submittedName>
</protein>
<dbReference type="VEuPathDB" id="FungiDB:BLGHR1_14230"/>
<dbReference type="Proteomes" id="UP000275772">
    <property type="component" value="Unassembled WGS sequence"/>
</dbReference>
<reference evidence="1 2" key="1">
    <citation type="submission" date="2017-11" db="EMBL/GenBank/DDBJ databases">
        <authorList>
            <person name="Kracher B."/>
        </authorList>
    </citation>
    <scope>NUCLEOTIDE SEQUENCE [LARGE SCALE GENOMIC DNA]</scope>
    <source>
        <strain evidence="1 2">RACE1</strain>
    </source>
</reference>